<proteinExistence type="predicted"/>
<accession>A0A8S3UNM4</accession>
<evidence type="ECO:0000256" key="4">
    <source>
        <dbReference type="ARBA" id="ARBA00022771"/>
    </source>
</evidence>
<dbReference type="PANTHER" id="PTHR24404:SF114">
    <property type="entry name" value="KLUMPFUSS, ISOFORM B-RELATED"/>
    <property type="match status" value="1"/>
</dbReference>
<dbReference type="Gene3D" id="3.30.160.60">
    <property type="entry name" value="Classic Zinc Finger"/>
    <property type="match status" value="2"/>
</dbReference>
<feature type="region of interest" description="Disordered" evidence="9">
    <location>
        <begin position="27"/>
        <end position="53"/>
    </location>
</feature>
<dbReference type="InterPro" id="IPR050589">
    <property type="entry name" value="Ikaros_C2H2-ZF"/>
</dbReference>
<reference evidence="11" key="1">
    <citation type="submission" date="2021-03" db="EMBL/GenBank/DDBJ databases">
        <authorList>
            <person name="Bekaert M."/>
        </authorList>
    </citation>
    <scope>NUCLEOTIDE SEQUENCE</scope>
</reference>
<dbReference type="OrthoDB" id="8922241at2759"/>
<dbReference type="PANTHER" id="PTHR24404">
    <property type="entry name" value="ZINC FINGER PROTEIN"/>
    <property type="match status" value="1"/>
</dbReference>
<dbReference type="GO" id="GO:0006357">
    <property type="term" value="P:regulation of transcription by RNA polymerase II"/>
    <property type="evidence" value="ECO:0007669"/>
    <property type="project" value="TreeGrafter"/>
</dbReference>
<keyword evidence="3" id="KW-0677">Repeat</keyword>
<sequence>MDNSDDYIKSAVESEITRMLAKNAMSTVKSTVRNNQPKIKQEPLDEDETGVDPNSHGIKIEKMDEDEDNLDGISIQTEQRTKTGPNSSKYSVKVVTKYMCRYCARQFDSPDEMQEHIASHARGKSNQCHSCYVCSKTYSTPSKLQRHVRVHSGERPYACNICGRRFTRSDHVKQHLKVHMPQKQRNQCRLCSQKLLRRQTLHSHLQQSHGVSTVYTCHRCGEAFDEITKLHAHKNLHISIYGKNEGPAVEGGMVIKQEPGENGDQTTPMIGLAKFSLGPQPAPDDLLKVVNAAQGGNNGYTNKMDGFSVSDETHRLSVALPKQGAQLEKPQVATYSYPIKYARSPPPQEMQEENYQADTLSDGMNMFILPSHIKKEPESPEYSMDYSYKADDTNSSYVDDIAGENQEEEDEDEYDEDQDDSKTGNLGENAVQNLLTGPQRKKKGIKMKLFGPASYKAAMRNKIAMKIPTPRLRQMQNPMIRSATMASKTDNINSNLEAKNFSPYIVGTASLGPGQTVSPVQETISKEKEKKLSKCEHCCIWFEDYTMCLLHNSLHSADDTDPFTCRKCMKKLGNRLEFTAHLVWHLEPDMDS</sequence>
<evidence type="ECO:0000259" key="10">
    <source>
        <dbReference type="PROSITE" id="PS50157"/>
    </source>
</evidence>
<feature type="region of interest" description="Disordered" evidence="9">
    <location>
        <begin position="374"/>
        <end position="436"/>
    </location>
</feature>
<organism evidence="11 12">
    <name type="scientific">Mytilus edulis</name>
    <name type="common">Blue mussel</name>
    <dbReference type="NCBI Taxonomy" id="6550"/>
    <lineage>
        <taxon>Eukaryota</taxon>
        <taxon>Metazoa</taxon>
        <taxon>Spiralia</taxon>
        <taxon>Lophotrochozoa</taxon>
        <taxon>Mollusca</taxon>
        <taxon>Bivalvia</taxon>
        <taxon>Autobranchia</taxon>
        <taxon>Pteriomorphia</taxon>
        <taxon>Mytilida</taxon>
        <taxon>Mytiloidea</taxon>
        <taxon>Mytilidae</taxon>
        <taxon>Mytilinae</taxon>
        <taxon>Mytilus</taxon>
    </lineage>
</organism>
<dbReference type="GO" id="GO:0000978">
    <property type="term" value="F:RNA polymerase II cis-regulatory region sequence-specific DNA binding"/>
    <property type="evidence" value="ECO:0007669"/>
    <property type="project" value="TreeGrafter"/>
</dbReference>
<keyword evidence="12" id="KW-1185">Reference proteome</keyword>
<dbReference type="FunFam" id="3.30.160.60:FF:000515">
    <property type="entry name" value="early growth response protein 4"/>
    <property type="match status" value="1"/>
</dbReference>
<keyword evidence="7" id="KW-0539">Nucleus</keyword>
<feature type="domain" description="C2H2-type" evidence="10">
    <location>
        <begin position="157"/>
        <end position="184"/>
    </location>
</feature>
<dbReference type="GO" id="GO:0008270">
    <property type="term" value="F:zinc ion binding"/>
    <property type="evidence" value="ECO:0007669"/>
    <property type="project" value="UniProtKB-KW"/>
</dbReference>
<dbReference type="EMBL" id="CAJPWZ010002731">
    <property type="protein sequence ID" value="CAG2244323.1"/>
    <property type="molecule type" value="Genomic_DNA"/>
</dbReference>
<dbReference type="GO" id="GO:0005634">
    <property type="term" value="C:nucleus"/>
    <property type="evidence" value="ECO:0007669"/>
    <property type="project" value="UniProtKB-SubCell"/>
</dbReference>
<name>A0A8S3UNM4_MYTED</name>
<evidence type="ECO:0000256" key="3">
    <source>
        <dbReference type="ARBA" id="ARBA00022737"/>
    </source>
</evidence>
<comment type="subcellular location">
    <subcellularLocation>
        <location evidence="1">Nucleus</location>
    </subcellularLocation>
</comment>
<dbReference type="AlphaFoldDB" id="A0A8S3UNM4"/>
<keyword evidence="5" id="KW-0862">Zinc</keyword>
<feature type="compositionally biased region" description="Polar residues" evidence="9">
    <location>
        <begin position="27"/>
        <end position="38"/>
    </location>
</feature>
<dbReference type="InterPro" id="IPR036236">
    <property type="entry name" value="Znf_C2H2_sf"/>
</dbReference>
<dbReference type="PROSITE" id="PS00028">
    <property type="entry name" value="ZINC_FINGER_C2H2_1"/>
    <property type="match status" value="6"/>
</dbReference>
<evidence type="ECO:0000313" key="12">
    <source>
        <dbReference type="Proteomes" id="UP000683360"/>
    </source>
</evidence>
<dbReference type="GO" id="GO:0003700">
    <property type="term" value="F:DNA-binding transcription factor activity"/>
    <property type="evidence" value="ECO:0007669"/>
    <property type="project" value="TreeGrafter"/>
</dbReference>
<keyword evidence="4 8" id="KW-0863">Zinc-finger</keyword>
<dbReference type="InterPro" id="IPR013087">
    <property type="entry name" value="Znf_C2H2_type"/>
</dbReference>
<gene>
    <name evidence="11" type="ORF">MEDL_56400</name>
</gene>
<comment type="caution">
    <text evidence="11">The sequence shown here is derived from an EMBL/GenBank/DDBJ whole genome shotgun (WGS) entry which is preliminary data.</text>
</comment>
<protein>
    <recommendedName>
        <fullName evidence="10">C2H2-type domain-containing protein</fullName>
    </recommendedName>
</protein>
<evidence type="ECO:0000256" key="9">
    <source>
        <dbReference type="SAM" id="MobiDB-lite"/>
    </source>
</evidence>
<evidence type="ECO:0000256" key="7">
    <source>
        <dbReference type="ARBA" id="ARBA00023242"/>
    </source>
</evidence>
<evidence type="ECO:0000313" key="11">
    <source>
        <dbReference type="EMBL" id="CAG2244323.1"/>
    </source>
</evidence>
<evidence type="ECO:0000256" key="2">
    <source>
        <dbReference type="ARBA" id="ARBA00022723"/>
    </source>
</evidence>
<dbReference type="SUPFAM" id="SSF57667">
    <property type="entry name" value="beta-beta-alpha zinc fingers"/>
    <property type="match status" value="2"/>
</dbReference>
<evidence type="ECO:0000256" key="8">
    <source>
        <dbReference type="PROSITE-ProRule" id="PRU00042"/>
    </source>
</evidence>
<evidence type="ECO:0000256" key="6">
    <source>
        <dbReference type="ARBA" id="ARBA00023125"/>
    </source>
</evidence>
<feature type="compositionally biased region" description="Acidic residues" evidence="9">
    <location>
        <begin position="401"/>
        <end position="419"/>
    </location>
</feature>
<feature type="domain" description="C2H2-type" evidence="10">
    <location>
        <begin position="129"/>
        <end position="156"/>
    </location>
</feature>
<feature type="domain" description="C2H2-type" evidence="10">
    <location>
        <begin position="98"/>
        <end position="125"/>
    </location>
</feature>
<evidence type="ECO:0000256" key="5">
    <source>
        <dbReference type="ARBA" id="ARBA00022833"/>
    </source>
</evidence>
<dbReference type="PROSITE" id="PS50157">
    <property type="entry name" value="ZINC_FINGER_C2H2_2"/>
    <property type="match status" value="4"/>
</dbReference>
<dbReference type="Proteomes" id="UP000683360">
    <property type="component" value="Unassembled WGS sequence"/>
</dbReference>
<feature type="compositionally biased region" description="Polar residues" evidence="9">
    <location>
        <begin position="423"/>
        <end position="436"/>
    </location>
</feature>
<dbReference type="Pfam" id="PF00096">
    <property type="entry name" value="zf-C2H2"/>
    <property type="match status" value="2"/>
</dbReference>
<keyword evidence="2" id="KW-0479">Metal-binding</keyword>
<evidence type="ECO:0000256" key="1">
    <source>
        <dbReference type="ARBA" id="ARBA00004123"/>
    </source>
</evidence>
<dbReference type="SMART" id="SM00355">
    <property type="entry name" value="ZnF_C2H2"/>
    <property type="match status" value="7"/>
</dbReference>
<feature type="domain" description="C2H2-type" evidence="10">
    <location>
        <begin position="215"/>
        <end position="237"/>
    </location>
</feature>
<keyword evidence="6" id="KW-0238">DNA-binding</keyword>